<dbReference type="NCBIfam" id="TIGR02473">
    <property type="entry name" value="flagell_FliJ"/>
    <property type="match status" value="1"/>
</dbReference>
<dbReference type="RefSeq" id="WP_183353448.1">
    <property type="nucleotide sequence ID" value="NZ_BLXX01000002.1"/>
</dbReference>
<evidence type="ECO:0000256" key="6">
    <source>
        <dbReference type="ARBA" id="ARBA00022500"/>
    </source>
</evidence>
<comment type="subcellular location">
    <subcellularLocation>
        <location evidence="1">Cell membrane</location>
        <topology evidence="1">Peripheral membrane protein</topology>
        <orientation evidence="1">Cytoplasmic side</orientation>
    </subcellularLocation>
</comment>
<evidence type="ECO:0000256" key="5">
    <source>
        <dbReference type="ARBA" id="ARBA00022475"/>
    </source>
</evidence>
<evidence type="ECO:0000256" key="3">
    <source>
        <dbReference type="ARBA" id="ARBA00020392"/>
    </source>
</evidence>
<comment type="caution">
    <text evidence="12">The sequence shown here is derived from an EMBL/GenBank/DDBJ whole genome shotgun (WGS) entry which is preliminary data.</text>
</comment>
<dbReference type="GO" id="GO:0006935">
    <property type="term" value="P:chemotaxis"/>
    <property type="evidence" value="ECO:0007669"/>
    <property type="project" value="UniProtKB-KW"/>
</dbReference>
<evidence type="ECO:0000256" key="11">
    <source>
        <dbReference type="SAM" id="Coils"/>
    </source>
</evidence>
<evidence type="ECO:0000256" key="8">
    <source>
        <dbReference type="ARBA" id="ARBA00022927"/>
    </source>
</evidence>
<feature type="coiled-coil region" evidence="11">
    <location>
        <begin position="20"/>
        <end position="61"/>
    </location>
</feature>
<evidence type="ECO:0000256" key="2">
    <source>
        <dbReference type="ARBA" id="ARBA00010004"/>
    </source>
</evidence>
<evidence type="ECO:0000256" key="4">
    <source>
        <dbReference type="ARBA" id="ARBA00022448"/>
    </source>
</evidence>
<protein>
    <recommendedName>
        <fullName evidence="3">Flagellar FliJ protein</fullName>
    </recommendedName>
</protein>
<proteinExistence type="inferred from homology"/>
<dbReference type="GO" id="GO:0009288">
    <property type="term" value="C:bacterial-type flagellum"/>
    <property type="evidence" value="ECO:0007669"/>
    <property type="project" value="InterPro"/>
</dbReference>
<keyword evidence="9" id="KW-0472">Membrane</keyword>
<keyword evidence="11" id="KW-0175">Coiled coil</keyword>
<keyword evidence="10" id="KW-1006">Bacterial flagellum protein export</keyword>
<dbReference type="AlphaFoldDB" id="A0A6V8MF79"/>
<evidence type="ECO:0000256" key="10">
    <source>
        <dbReference type="ARBA" id="ARBA00023225"/>
    </source>
</evidence>
<reference evidence="13" key="1">
    <citation type="submission" date="2020-06" db="EMBL/GenBank/DDBJ databases">
        <title>Draft genomic sequence of Geomonas sp. Red330.</title>
        <authorList>
            <person name="Itoh H."/>
            <person name="Zhenxing X."/>
            <person name="Ushijima N."/>
            <person name="Masuda Y."/>
            <person name="Shiratori Y."/>
            <person name="Senoo K."/>
        </authorList>
    </citation>
    <scope>NUCLEOTIDE SEQUENCE [LARGE SCALE GENOMIC DNA]</scope>
    <source>
        <strain evidence="13">Red330</strain>
    </source>
</reference>
<keyword evidence="5" id="KW-1003">Cell membrane</keyword>
<keyword evidence="6" id="KW-0145">Chemotaxis</keyword>
<dbReference type="Pfam" id="PF02050">
    <property type="entry name" value="FliJ"/>
    <property type="match status" value="1"/>
</dbReference>
<evidence type="ECO:0000313" key="13">
    <source>
        <dbReference type="Proteomes" id="UP000556026"/>
    </source>
</evidence>
<dbReference type="Gene3D" id="1.10.287.1700">
    <property type="match status" value="1"/>
</dbReference>
<evidence type="ECO:0000313" key="12">
    <source>
        <dbReference type="EMBL" id="GFO58592.1"/>
    </source>
</evidence>
<dbReference type="Proteomes" id="UP000556026">
    <property type="component" value="Unassembled WGS sequence"/>
</dbReference>
<dbReference type="EMBL" id="BLXX01000002">
    <property type="protein sequence ID" value="GFO58592.1"/>
    <property type="molecule type" value="Genomic_DNA"/>
</dbReference>
<name>A0A6V8MF79_9BACT</name>
<sequence length="147" mass="17360">MAGQPEFRLEQVLKFRKEVERMHQLELAQARQQHDDARERLKSERGALKELQSELTERQAEGIDAKDLQLYGDFSLRKTREIRAIRESLPVLEKVVQERREALLTAAKEKRALEVFKEKKLRDLRLEQLSRERTFLDEVAVQNRGGH</sequence>
<evidence type="ECO:0000256" key="9">
    <source>
        <dbReference type="ARBA" id="ARBA00023136"/>
    </source>
</evidence>
<keyword evidence="4" id="KW-0813">Transport</keyword>
<dbReference type="GO" id="GO:0015031">
    <property type="term" value="P:protein transport"/>
    <property type="evidence" value="ECO:0007669"/>
    <property type="project" value="UniProtKB-KW"/>
</dbReference>
<comment type="similarity">
    <text evidence="2">Belongs to the FliJ family.</text>
</comment>
<evidence type="ECO:0000256" key="7">
    <source>
        <dbReference type="ARBA" id="ARBA00022795"/>
    </source>
</evidence>
<keyword evidence="8" id="KW-0653">Protein transport</keyword>
<dbReference type="InterPro" id="IPR053716">
    <property type="entry name" value="Flag_assembly_chemotaxis_eff"/>
</dbReference>
<keyword evidence="7" id="KW-1005">Bacterial flagellum biogenesis</keyword>
<dbReference type="GO" id="GO:0044781">
    <property type="term" value="P:bacterial-type flagellum organization"/>
    <property type="evidence" value="ECO:0007669"/>
    <property type="project" value="UniProtKB-KW"/>
</dbReference>
<accession>A0A6V8MF79</accession>
<dbReference type="InterPro" id="IPR012823">
    <property type="entry name" value="Flagell_FliJ"/>
</dbReference>
<dbReference type="GO" id="GO:0005886">
    <property type="term" value="C:plasma membrane"/>
    <property type="evidence" value="ECO:0007669"/>
    <property type="project" value="UniProtKB-SubCell"/>
</dbReference>
<gene>
    <name evidence="12" type="ORF">GMST_09170</name>
</gene>
<keyword evidence="13" id="KW-1185">Reference proteome</keyword>
<evidence type="ECO:0000256" key="1">
    <source>
        <dbReference type="ARBA" id="ARBA00004413"/>
    </source>
</evidence>
<dbReference type="GO" id="GO:0071973">
    <property type="term" value="P:bacterial-type flagellum-dependent cell motility"/>
    <property type="evidence" value="ECO:0007669"/>
    <property type="project" value="InterPro"/>
</dbReference>
<organism evidence="12 13">
    <name type="scientific">Geomonas silvestris</name>
    <dbReference type="NCBI Taxonomy" id="2740184"/>
    <lineage>
        <taxon>Bacteria</taxon>
        <taxon>Pseudomonadati</taxon>
        <taxon>Thermodesulfobacteriota</taxon>
        <taxon>Desulfuromonadia</taxon>
        <taxon>Geobacterales</taxon>
        <taxon>Geobacteraceae</taxon>
        <taxon>Geomonas</taxon>
    </lineage>
</organism>